<evidence type="ECO:0000256" key="1">
    <source>
        <dbReference type="SAM" id="MobiDB-lite"/>
    </source>
</evidence>
<evidence type="ECO:0008006" key="5">
    <source>
        <dbReference type="Google" id="ProtNLM"/>
    </source>
</evidence>
<dbReference type="AlphaFoldDB" id="A0A084AYB6"/>
<organism evidence="3 4">
    <name type="scientific">Stachybotrys chartarum (strain CBS 109288 / IBT 7711)</name>
    <name type="common">Toxic black mold</name>
    <name type="synonym">Stilbospora chartarum</name>
    <dbReference type="NCBI Taxonomy" id="1280523"/>
    <lineage>
        <taxon>Eukaryota</taxon>
        <taxon>Fungi</taxon>
        <taxon>Dikarya</taxon>
        <taxon>Ascomycota</taxon>
        <taxon>Pezizomycotina</taxon>
        <taxon>Sordariomycetes</taxon>
        <taxon>Hypocreomycetidae</taxon>
        <taxon>Hypocreales</taxon>
        <taxon>Stachybotryaceae</taxon>
        <taxon>Stachybotrys</taxon>
    </lineage>
</organism>
<name>A0A084AYB6_STACB</name>
<evidence type="ECO:0000313" key="4">
    <source>
        <dbReference type="Proteomes" id="UP000028045"/>
    </source>
</evidence>
<dbReference type="EMBL" id="KL648455">
    <property type="protein sequence ID" value="KEY70295.1"/>
    <property type="molecule type" value="Genomic_DNA"/>
</dbReference>
<accession>A0A084AYB6</accession>
<protein>
    <recommendedName>
        <fullName evidence="5">GPI anchored protein</fullName>
    </recommendedName>
</protein>
<dbReference type="PANTHER" id="PTHR39599:SF2">
    <property type="entry name" value="ANCHORED PROTEIN, PUTATIVE (AFU_ORTHOLOGUE AFUA_1G09650)-RELATED"/>
    <property type="match status" value="1"/>
</dbReference>
<sequence>MWPCMPLYALPVSLLALLLQATAAQHAPTAIKKLSLDSGEKLLAEHMAFSPFVLPFISSLGDDLNVTTTRFYRRAFAPHVDDGSSNVLRRAAEALAILRRQSSCPSGTNPCLDIGAPDKCCQDGTYCTEVPDESVGQVACCPRGGTCGGGVGECPGDSTSCPASLGGGCCISGYVCQGSGCIRSELAFPSPTTTRTQVTTRTQDESPQTITTTRTTVIDGEQSTVVVTLTVTEEPSIEPTTVTRTEIITASGPSTETVTASATRTVTGGAPFRPTTEPASSTNAPSSESDTTQQGCPTGFYGCLATHGGGCCRTDRNCETHSCPAPDRTTVVDAGATIVVPADDVPPTVEATCADGWFLCGADAGPVAGCCPEGFDCGTASCFTVSSSQTGQVQKVFPDEAAASSGAQACSFAVMGTFVMVMVFL</sequence>
<feature type="compositionally biased region" description="Polar residues" evidence="1">
    <location>
        <begin position="277"/>
        <end position="293"/>
    </location>
</feature>
<feature type="signal peptide" evidence="2">
    <location>
        <begin position="1"/>
        <end position="24"/>
    </location>
</feature>
<evidence type="ECO:0000256" key="2">
    <source>
        <dbReference type="SAM" id="SignalP"/>
    </source>
</evidence>
<dbReference type="Proteomes" id="UP000028045">
    <property type="component" value="Unassembled WGS sequence"/>
</dbReference>
<feature type="chain" id="PRO_5001771198" description="GPI anchored protein" evidence="2">
    <location>
        <begin position="25"/>
        <end position="425"/>
    </location>
</feature>
<proteinExistence type="predicted"/>
<keyword evidence="4" id="KW-1185">Reference proteome</keyword>
<reference evidence="3 4" key="1">
    <citation type="journal article" date="2014" name="BMC Genomics">
        <title>Comparative genome sequencing reveals chemotype-specific gene clusters in the toxigenic black mold Stachybotrys.</title>
        <authorList>
            <person name="Semeiks J."/>
            <person name="Borek D."/>
            <person name="Otwinowski Z."/>
            <person name="Grishin N.V."/>
        </authorList>
    </citation>
    <scope>NUCLEOTIDE SEQUENCE [LARGE SCALE GENOMIC DNA]</scope>
    <source>
        <strain evidence="4">CBS 109288 / IBT 7711</strain>
    </source>
</reference>
<keyword evidence="2" id="KW-0732">Signal</keyword>
<dbReference type="PANTHER" id="PTHR39599">
    <property type="entry name" value="GPI-ANCHORED PROTEIN (EUROFUNG)-RELATED-RELATED"/>
    <property type="match status" value="1"/>
</dbReference>
<dbReference type="HOGENOM" id="CLU_044725_0_0_1"/>
<feature type="region of interest" description="Disordered" evidence="1">
    <location>
        <begin position="250"/>
        <end position="293"/>
    </location>
</feature>
<evidence type="ECO:0000313" key="3">
    <source>
        <dbReference type="EMBL" id="KEY70295.1"/>
    </source>
</evidence>
<gene>
    <name evidence="3" type="ORF">S7711_06996</name>
</gene>
<feature type="compositionally biased region" description="Polar residues" evidence="1">
    <location>
        <begin position="250"/>
        <end position="266"/>
    </location>
</feature>
<dbReference type="OrthoDB" id="2426396at2759"/>